<comment type="function">
    <text evidence="14">Complex I functions in the transfer of electrons from NADH to the respiratory chain. Accessory subunit of the mitochondrial membrane respiratory chain NADH dehydrogenase (Complex I), that is believed not to be involved in catalysis.</text>
</comment>
<evidence type="ECO:0000256" key="8">
    <source>
        <dbReference type="ARBA" id="ARBA00022982"/>
    </source>
</evidence>
<evidence type="ECO:0000256" key="13">
    <source>
        <dbReference type="ARBA" id="ARBA00046797"/>
    </source>
</evidence>
<proteinExistence type="inferred from homology"/>
<organism evidence="15 16">
    <name type="scientific">Paramuricea clavata</name>
    <name type="common">Red gorgonian</name>
    <name type="synonym">Violescent sea-whip</name>
    <dbReference type="NCBI Taxonomy" id="317549"/>
    <lineage>
        <taxon>Eukaryota</taxon>
        <taxon>Metazoa</taxon>
        <taxon>Cnidaria</taxon>
        <taxon>Anthozoa</taxon>
        <taxon>Octocorallia</taxon>
        <taxon>Malacalcyonacea</taxon>
        <taxon>Plexauridae</taxon>
        <taxon>Paramuricea</taxon>
    </lineage>
</organism>
<protein>
    <recommendedName>
        <fullName evidence="3 14">NADH dehydrogenase [ubiquinone] 1 alpha subcomplex subunit 13</fullName>
    </recommendedName>
</protein>
<comment type="caution">
    <text evidence="15">The sequence shown here is derived from an EMBL/GenBank/DDBJ whole genome shotgun (WGS) entry which is preliminary data.</text>
</comment>
<name>A0A6S7HT46_PARCT</name>
<feature type="transmembrane region" description="Helical" evidence="14">
    <location>
        <begin position="33"/>
        <end position="53"/>
    </location>
</feature>
<comment type="subunit">
    <text evidence="13">Complex I is composed of 45 different subunits. Interacts with CARD15, but not with CARD4. Interacts with STAT3, but not with STAT1, STAT2 and STAT5A. Interacts with OLFM4.</text>
</comment>
<evidence type="ECO:0000256" key="9">
    <source>
        <dbReference type="ARBA" id="ARBA00022989"/>
    </source>
</evidence>
<dbReference type="GO" id="GO:0045271">
    <property type="term" value="C:respiratory chain complex I"/>
    <property type="evidence" value="ECO:0007669"/>
    <property type="project" value="UniProtKB-UniRule"/>
</dbReference>
<dbReference type="PANTHER" id="PTHR12966:SF0">
    <property type="entry name" value="NADH DEHYDROGENASE [UBIQUINONE] 1 ALPHA SUBCOMPLEX SUBUNIT 13"/>
    <property type="match status" value="1"/>
</dbReference>
<evidence type="ECO:0000313" key="16">
    <source>
        <dbReference type="Proteomes" id="UP001152795"/>
    </source>
</evidence>
<dbReference type="AlphaFoldDB" id="A0A6S7HT46"/>
<keyword evidence="6 14" id="KW-0812">Transmembrane</keyword>
<keyword evidence="10 14" id="KW-0496">Mitochondrion</keyword>
<evidence type="ECO:0000256" key="12">
    <source>
        <dbReference type="ARBA" id="ARBA00045908"/>
    </source>
</evidence>
<evidence type="ECO:0000256" key="14">
    <source>
        <dbReference type="RuleBase" id="RU368034"/>
    </source>
</evidence>
<keyword evidence="4 14" id="KW-0813">Transport</keyword>
<dbReference type="InterPro" id="IPR009346">
    <property type="entry name" value="GRIM-19"/>
</dbReference>
<evidence type="ECO:0000256" key="5">
    <source>
        <dbReference type="ARBA" id="ARBA00022660"/>
    </source>
</evidence>
<evidence type="ECO:0000256" key="10">
    <source>
        <dbReference type="ARBA" id="ARBA00023128"/>
    </source>
</evidence>
<sequence>MAEKAFKQEMPPRGGYASINIARNLKTRGPSGFMTFVLGTGIMLGGFLVVKYGNNKRRCKQNLKLFLKSVDFTVSVPQIIIVLCCRTLKMERQEAKVSLIPLIQAEQDRNMIRQMKENMETEEAIMKHVKGWKVGESVYHNERWVTPHSTELEKL</sequence>
<keyword evidence="9 14" id="KW-1133">Transmembrane helix</keyword>
<evidence type="ECO:0000256" key="3">
    <source>
        <dbReference type="ARBA" id="ARBA00018192"/>
    </source>
</evidence>
<evidence type="ECO:0000256" key="2">
    <source>
        <dbReference type="ARBA" id="ARBA00007312"/>
    </source>
</evidence>
<dbReference type="EMBL" id="CACRXK020005518">
    <property type="protein sequence ID" value="CAB4006480.1"/>
    <property type="molecule type" value="Genomic_DNA"/>
</dbReference>
<evidence type="ECO:0000256" key="11">
    <source>
        <dbReference type="ARBA" id="ARBA00023136"/>
    </source>
</evidence>
<evidence type="ECO:0000256" key="1">
    <source>
        <dbReference type="ARBA" id="ARBA00004298"/>
    </source>
</evidence>
<dbReference type="Pfam" id="PF06212">
    <property type="entry name" value="GRIM-19"/>
    <property type="match status" value="2"/>
</dbReference>
<comment type="subcellular location">
    <subcellularLocation>
        <location evidence="1 14">Mitochondrion inner membrane</location>
        <topology evidence="1 14">Single-pass membrane protein</topology>
        <orientation evidence="1 14">Matrix side</orientation>
    </subcellularLocation>
</comment>
<comment type="function">
    <text evidence="12">Accessory subunit of the mitochondrial membrane respiratory chain NADH dehydrogenase (Complex I), that is believed not to be involved in catalysis. Complex I functions in the transfer of electrons from NADH to the respiratory chain. The immediate electron acceptor for the enzyme is believed to be ubiquinone. Involved in the interferon/all-trans-retinoic acid (IFN/RA) induced cell death. This apoptotic activity is inhibited by interaction with viral IRF1. Prevents the transactivation of STAT3 target genes. May play a role in CARD15-mediated innate mucosal responses and serve to regulate intestinal epithelial cell responses to microbes.</text>
</comment>
<dbReference type="OrthoDB" id="3308at2759"/>
<reference evidence="15" key="1">
    <citation type="submission" date="2020-04" db="EMBL/GenBank/DDBJ databases">
        <authorList>
            <person name="Alioto T."/>
            <person name="Alioto T."/>
            <person name="Gomez Garrido J."/>
        </authorList>
    </citation>
    <scope>NUCLEOTIDE SEQUENCE</scope>
    <source>
        <strain evidence="15">A484AB</strain>
    </source>
</reference>
<keyword evidence="8 14" id="KW-0249">Electron transport</keyword>
<accession>A0A6S7HT46</accession>
<dbReference type="Proteomes" id="UP001152795">
    <property type="component" value="Unassembled WGS sequence"/>
</dbReference>
<evidence type="ECO:0000256" key="7">
    <source>
        <dbReference type="ARBA" id="ARBA00022792"/>
    </source>
</evidence>
<gene>
    <name evidence="15" type="ORF">PACLA_8A026612</name>
</gene>
<comment type="similarity">
    <text evidence="2 14">Belongs to the complex I NDUFA13 subunit family.</text>
</comment>
<evidence type="ECO:0000313" key="15">
    <source>
        <dbReference type="EMBL" id="CAB4006480.1"/>
    </source>
</evidence>
<evidence type="ECO:0000256" key="6">
    <source>
        <dbReference type="ARBA" id="ARBA00022692"/>
    </source>
</evidence>
<keyword evidence="5 14" id="KW-0679">Respiratory chain</keyword>
<keyword evidence="7 14" id="KW-0999">Mitochondrion inner membrane</keyword>
<keyword evidence="11 14" id="KW-0472">Membrane</keyword>
<dbReference type="GO" id="GO:0005743">
    <property type="term" value="C:mitochondrial inner membrane"/>
    <property type="evidence" value="ECO:0007669"/>
    <property type="project" value="UniProtKB-SubCell"/>
</dbReference>
<dbReference type="PANTHER" id="PTHR12966">
    <property type="entry name" value="NADH DEHYDROGENASE UBIQUINONE 1 ALPHA SUBCOMPLEX SUBUNIT 13"/>
    <property type="match status" value="1"/>
</dbReference>
<evidence type="ECO:0000256" key="4">
    <source>
        <dbReference type="ARBA" id="ARBA00022448"/>
    </source>
</evidence>
<keyword evidence="16" id="KW-1185">Reference proteome</keyword>